<proteinExistence type="predicted"/>
<dbReference type="AlphaFoldDB" id="A0A0S4LDB8"/>
<keyword evidence="3" id="KW-1185">Reference proteome</keyword>
<name>A0A0S4LDB8_9BACT</name>
<evidence type="ECO:0000256" key="1">
    <source>
        <dbReference type="SAM" id="MobiDB-lite"/>
    </source>
</evidence>
<gene>
    <name evidence="2" type="ORF">COMA2_150017</name>
</gene>
<feature type="region of interest" description="Disordered" evidence="1">
    <location>
        <begin position="110"/>
        <end position="137"/>
    </location>
</feature>
<organism evidence="2 3">
    <name type="scientific">Candidatus Nitrospira nitrificans</name>
    <dbReference type="NCBI Taxonomy" id="1742973"/>
    <lineage>
        <taxon>Bacteria</taxon>
        <taxon>Pseudomonadati</taxon>
        <taxon>Nitrospirota</taxon>
        <taxon>Nitrospiria</taxon>
        <taxon>Nitrospirales</taxon>
        <taxon>Nitrospiraceae</taxon>
        <taxon>Nitrospira</taxon>
    </lineage>
</organism>
<accession>A0A0S4LDB8</accession>
<dbReference type="Pfam" id="PF02620">
    <property type="entry name" value="YceD"/>
    <property type="match status" value="1"/>
</dbReference>
<evidence type="ECO:0008006" key="4">
    <source>
        <dbReference type="Google" id="ProtNLM"/>
    </source>
</evidence>
<dbReference type="STRING" id="1742973.COMA2_150017"/>
<evidence type="ECO:0000313" key="2">
    <source>
        <dbReference type="EMBL" id="CUS33926.1"/>
    </source>
</evidence>
<evidence type="ECO:0000313" key="3">
    <source>
        <dbReference type="Proteomes" id="UP000198736"/>
    </source>
</evidence>
<dbReference type="PANTHER" id="PTHR34374">
    <property type="entry name" value="LARGE RIBOSOMAL RNA SUBUNIT ACCUMULATION PROTEIN YCED HOMOLOG 1, CHLOROPLASTIC"/>
    <property type="match status" value="1"/>
</dbReference>
<dbReference type="PANTHER" id="PTHR34374:SF1">
    <property type="entry name" value="LARGE RIBOSOMAL RNA SUBUNIT ACCUMULATION PROTEIN YCED HOMOLOG 1, CHLOROPLASTIC"/>
    <property type="match status" value="1"/>
</dbReference>
<dbReference type="RefSeq" id="WP_090895429.1">
    <property type="nucleotide sequence ID" value="NZ_CZPZ01000007.1"/>
</dbReference>
<protein>
    <recommendedName>
        <fullName evidence="4">DUF177 domain-containing protein</fullName>
    </recommendedName>
</protein>
<dbReference type="InterPro" id="IPR003772">
    <property type="entry name" value="YceD"/>
</dbReference>
<sequence length="219" mass="23595">MSGDFDASTWGGGTLLGVAMDVLTPKIADITAEGVSLSGDLTGEELGLTDTDVSIRGALAIGLDLRAVDRTICVTGVVEGTAVRQCVRCLKNFDDSMAFSIHVAYEREAKAAPTAAKRTNPRQRKETPALDAEPEEPNDDLYYYAGDHLELAPMLREQLILASPMHPLCSDACLGLCPRCGKDLNEGPCHCGEEPTGSPFQVLRTMKEKLRDPTKSDNR</sequence>
<dbReference type="OrthoDB" id="9790372at2"/>
<dbReference type="Proteomes" id="UP000198736">
    <property type="component" value="Unassembled WGS sequence"/>
</dbReference>
<reference evidence="3" key="1">
    <citation type="submission" date="2015-10" db="EMBL/GenBank/DDBJ databases">
        <authorList>
            <person name="Luecker S."/>
            <person name="Luecker S."/>
        </authorList>
    </citation>
    <scope>NUCLEOTIDE SEQUENCE [LARGE SCALE GENOMIC DNA]</scope>
</reference>
<dbReference type="EMBL" id="CZPZ01000007">
    <property type="protein sequence ID" value="CUS33926.1"/>
    <property type="molecule type" value="Genomic_DNA"/>
</dbReference>